<organism evidence="1 2">
    <name type="scientific">Xenorhabdus bovienii str. oregonense</name>
    <dbReference type="NCBI Taxonomy" id="1398202"/>
    <lineage>
        <taxon>Bacteria</taxon>
        <taxon>Pseudomonadati</taxon>
        <taxon>Pseudomonadota</taxon>
        <taxon>Gammaproteobacteria</taxon>
        <taxon>Enterobacterales</taxon>
        <taxon>Morganellaceae</taxon>
        <taxon>Xenorhabdus</taxon>
    </lineage>
</organism>
<dbReference type="HOGENOM" id="CLU_067322_5_3_6"/>
<comment type="caution">
    <text evidence="1">The sequence shown here is derived from an EMBL/GenBank/DDBJ whole genome shotgun (WGS) entry which is preliminary data.</text>
</comment>
<name>A0A077P623_XENBV</name>
<proteinExistence type="predicted"/>
<accession>A0A077P623</accession>
<protein>
    <submittedName>
        <fullName evidence="1">Transposase</fullName>
    </submittedName>
</protein>
<evidence type="ECO:0000313" key="2">
    <source>
        <dbReference type="Proteomes" id="UP000028483"/>
    </source>
</evidence>
<reference evidence="1" key="1">
    <citation type="submission" date="2013-07" db="EMBL/GenBank/DDBJ databases">
        <title>Sub-species coevolution in mutualistic symbiosis.</title>
        <authorList>
            <person name="Murfin K."/>
            <person name="Klassen J."/>
            <person name="Lee M."/>
            <person name="Forst S."/>
            <person name="Stock P."/>
            <person name="Goodrich-Blair H."/>
        </authorList>
    </citation>
    <scope>NUCLEOTIDE SEQUENCE [LARGE SCALE GENOMIC DNA]</scope>
    <source>
        <strain evidence="1">Oregonense</strain>
    </source>
</reference>
<evidence type="ECO:0000313" key="1">
    <source>
        <dbReference type="EMBL" id="CDH06224.1"/>
    </source>
</evidence>
<gene>
    <name evidence="1" type="ORF">XBO1_2220010</name>
</gene>
<dbReference type="EMBL" id="CBSX010000138">
    <property type="protein sequence ID" value="CDH06224.1"/>
    <property type="molecule type" value="Genomic_DNA"/>
</dbReference>
<dbReference type="AlphaFoldDB" id="A0A077P623"/>
<sequence length="53" mass="6372">MQSEHVLSLRNLEEMMTERGIEVDHSTLYRWVIQLTPLLGKAFRRHKRPVGRR</sequence>
<dbReference type="Proteomes" id="UP000028483">
    <property type="component" value="Unassembled WGS sequence"/>
</dbReference>